<evidence type="ECO:0000256" key="1">
    <source>
        <dbReference type="SAM" id="SignalP"/>
    </source>
</evidence>
<sequence length="76" mass="8538">MEKHLRELVAYFSLTSVLLANCLDQCSMPTPTTSPFPCPTSISLKKSNILFKGARVPYAPLKFGLECFILILRFTK</sequence>
<protein>
    <submittedName>
        <fullName evidence="2">Uncharacterized protein</fullName>
    </submittedName>
</protein>
<feature type="signal peptide" evidence="1">
    <location>
        <begin position="1"/>
        <end position="20"/>
    </location>
</feature>
<feature type="chain" id="PRO_5030816497" evidence="1">
    <location>
        <begin position="21"/>
        <end position="76"/>
    </location>
</feature>
<gene>
    <name evidence="2" type="ORF">TTEB3V08_LOCUS12455</name>
</gene>
<proteinExistence type="predicted"/>
<keyword evidence="1" id="KW-0732">Signal</keyword>
<evidence type="ECO:0000313" key="2">
    <source>
        <dbReference type="EMBL" id="CAD7464578.1"/>
    </source>
</evidence>
<accession>A0A7R9IUA8</accession>
<reference evidence="2" key="1">
    <citation type="submission" date="2020-11" db="EMBL/GenBank/DDBJ databases">
        <authorList>
            <person name="Tran Van P."/>
        </authorList>
    </citation>
    <scope>NUCLEOTIDE SEQUENCE</scope>
</reference>
<name>A0A7R9IUA8_9NEOP</name>
<dbReference type="EMBL" id="OE016941">
    <property type="protein sequence ID" value="CAD7464578.1"/>
    <property type="molecule type" value="Genomic_DNA"/>
</dbReference>
<organism evidence="2">
    <name type="scientific">Timema tahoe</name>
    <dbReference type="NCBI Taxonomy" id="61484"/>
    <lineage>
        <taxon>Eukaryota</taxon>
        <taxon>Metazoa</taxon>
        <taxon>Ecdysozoa</taxon>
        <taxon>Arthropoda</taxon>
        <taxon>Hexapoda</taxon>
        <taxon>Insecta</taxon>
        <taxon>Pterygota</taxon>
        <taxon>Neoptera</taxon>
        <taxon>Polyneoptera</taxon>
        <taxon>Phasmatodea</taxon>
        <taxon>Timematodea</taxon>
        <taxon>Timematoidea</taxon>
        <taxon>Timematidae</taxon>
        <taxon>Timema</taxon>
    </lineage>
</organism>
<dbReference type="AlphaFoldDB" id="A0A7R9IUA8"/>